<comment type="caution">
    <text evidence="11">The sequence shown here is derived from an EMBL/GenBank/DDBJ whole genome shotgun (WGS) entry which is preliminary data.</text>
</comment>
<dbReference type="PRINTS" id="PR00237">
    <property type="entry name" value="GPCRRHODOPSN"/>
</dbReference>
<dbReference type="GO" id="GO:0016020">
    <property type="term" value="C:membrane"/>
    <property type="evidence" value="ECO:0007669"/>
    <property type="project" value="UniProtKB-SubCell"/>
</dbReference>
<sequence length="365" mass="42169">MAANLSDIENSETEWIFFNVFVLMKQFMFHVMMFIIVFGVVSNSLNILIFYKMGLKDNLTITLFSLSVSDLMYLVMRSPWVVFWFLVENYPHLNLPTNDDLLMLGPSWCAQLFYDFSAFVSVFLAVVRCACVARPLKFKSMFTKSRTVTTLVVLFFVAMVLISPLLMIIDISWVVDPTTNATYRSLKYSGNFQTIYKVSDIFNRNILAWLTYATMIACVVILSSKLLAASRFRQSLANHGLSGKVKTAQRVSRPSKSRDPSTQSESAESTEKEPGRTSTKELQVIKSVTVICVIFIFSQLPTQAITSLRLFDSEFYDFRKYYYFYVVGNYVINTLCCFNASVNILVHFHFNSRYREKFFDLFYRK</sequence>
<feature type="transmembrane region" description="Helical" evidence="9">
    <location>
        <begin position="206"/>
        <end position="228"/>
    </location>
</feature>
<evidence type="ECO:0000256" key="4">
    <source>
        <dbReference type="ARBA" id="ARBA00023040"/>
    </source>
</evidence>
<accession>A0AAV4IBD3</accession>
<name>A0AAV4IBD3_9GAST</name>
<keyword evidence="7" id="KW-0807">Transducer</keyword>
<feature type="transmembrane region" description="Helical" evidence="9">
    <location>
        <begin position="284"/>
        <end position="302"/>
    </location>
</feature>
<organism evidence="11 12">
    <name type="scientific">Elysia marginata</name>
    <dbReference type="NCBI Taxonomy" id="1093978"/>
    <lineage>
        <taxon>Eukaryota</taxon>
        <taxon>Metazoa</taxon>
        <taxon>Spiralia</taxon>
        <taxon>Lophotrochozoa</taxon>
        <taxon>Mollusca</taxon>
        <taxon>Gastropoda</taxon>
        <taxon>Heterobranchia</taxon>
        <taxon>Euthyneura</taxon>
        <taxon>Panpulmonata</taxon>
        <taxon>Sacoglossa</taxon>
        <taxon>Placobranchoidea</taxon>
        <taxon>Plakobranchidae</taxon>
        <taxon>Elysia</taxon>
    </lineage>
</organism>
<dbReference type="PANTHER" id="PTHR24243:SF208">
    <property type="entry name" value="PYROKININ-1 RECEPTOR"/>
    <property type="match status" value="1"/>
</dbReference>
<keyword evidence="4" id="KW-0297">G-protein coupled receptor</keyword>
<feature type="domain" description="G-protein coupled receptors family 1 profile" evidence="10">
    <location>
        <begin position="42"/>
        <end position="347"/>
    </location>
</feature>
<dbReference type="InterPro" id="IPR017452">
    <property type="entry name" value="GPCR_Rhodpsn_7TM"/>
</dbReference>
<feature type="transmembrane region" description="Helical" evidence="9">
    <location>
        <begin position="63"/>
        <end position="87"/>
    </location>
</feature>
<evidence type="ECO:0000313" key="11">
    <source>
        <dbReference type="EMBL" id="GFS06832.1"/>
    </source>
</evidence>
<feature type="compositionally biased region" description="Polar residues" evidence="8">
    <location>
        <begin position="249"/>
        <end position="267"/>
    </location>
</feature>
<dbReference type="GO" id="GO:0004930">
    <property type="term" value="F:G protein-coupled receptor activity"/>
    <property type="evidence" value="ECO:0007669"/>
    <property type="project" value="UniProtKB-KW"/>
</dbReference>
<dbReference type="SMART" id="SM01381">
    <property type="entry name" value="7TM_GPCR_Srsx"/>
    <property type="match status" value="1"/>
</dbReference>
<dbReference type="Pfam" id="PF00001">
    <property type="entry name" value="7tm_1"/>
    <property type="match status" value="1"/>
</dbReference>
<feature type="region of interest" description="Disordered" evidence="8">
    <location>
        <begin position="243"/>
        <end position="278"/>
    </location>
</feature>
<keyword evidence="3 9" id="KW-1133">Transmembrane helix</keyword>
<feature type="transmembrane region" description="Helical" evidence="9">
    <location>
        <begin position="112"/>
        <end position="131"/>
    </location>
</feature>
<dbReference type="EMBL" id="BMAT01009467">
    <property type="protein sequence ID" value="GFS06832.1"/>
    <property type="molecule type" value="Genomic_DNA"/>
</dbReference>
<gene>
    <name evidence="11" type="ORF">ElyMa_004714800</name>
</gene>
<evidence type="ECO:0000256" key="7">
    <source>
        <dbReference type="ARBA" id="ARBA00023224"/>
    </source>
</evidence>
<feature type="transmembrane region" description="Helical" evidence="9">
    <location>
        <begin position="322"/>
        <end position="346"/>
    </location>
</feature>
<dbReference type="PROSITE" id="PS50262">
    <property type="entry name" value="G_PROTEIN_RECEP_F1_2"/>
    <property type="match status" value="1"/>
</dbReference>
<comment type="subcellular location">
    <subcellularLocation>
        <location evidence="1">Membrane</location>
        <topology evidence="1">Multi-pass membrane protein</topology>
    </subcellularLocation>
</comment>
<evidence type="ECO:0000256" key="1">
    <source>
        <dbReference type="ARBA" id="ARBA00004141"/>
    </source>
</evidence>
<protein>
    <submittedName>
        <fullName evidence="11">Chemosensory receptor A</fullName>
    </submittedName>
</protein>
<evidence type="ECO:0000256" key="9">
    <source>
        <dbReference type="SAM" id="Phobius"/>
    </source>
</evidence>
<evidence type="ECO:0000256" key="5">
    <source>
        <dbReference type="ARBA" id="ARBA00023136"/>
    </source>
</evidence>
<dbReference type="PANTHER" id="PTHR24243">
    <property type="entry name" value="G-PROTEIN COUPLED RECEPTOR"/>
    <property type="match status" value="1"/>
</dbReference>
<dbReference type="AlphaFoldDB" id="A0AAV4IBD3"/>
<proteinExistence type="predicted"/>
<dbReference type="Gene3D" id="1.20.1070.10">
    <property type="entry name" value="Rhodopsin 7-helix transmembrane proteins"/>
    <property type="match status" value="1"/>
</dbReference>
<dbReference type="SUPFAM" id="SSF81321">
    <property type="entry name" value="Family A G protein-coupled receptor-like"/>
    <property type="match status" value="1"/>
</dbReference>
<keyword evidence="6 11" id="KW-0675">Receptor</keyword>
<evidence type="ECO:0000259" key="10">
    <source>
        <dbReference type="PROSITE" id="PS50262"/>
    </source>
</evidence>
<keyword evidence="5 9" id="KW-0472">Membrane</keyword>
<feature type="compositionally biased region" description="Basic and acidic residues" evidence="8">
    <location>
        <begin position="269"/>
        <end position="278"/>
    </location>
</feature>
<evidence type="ECO:0000256" key="6">
    <source>
        <dbReference type="ARBA" id="ARBA00023170"/>
    </source>
</evidence>
<dbReference type="InterPro" id="IPR000276">
    <property type="entry name" value="GPCR_Rhodpsn"/>
</dbReference>
<evidence type="ECO:0000313" key="12">
    <source>
        <dbReference type="Proteomes" id="UP000762676"/>
    </source>
</evidence>
<evidence type="ECO:0000256" key="3">
    <source>
        <dbReference type="ARBA" id="ARBA00022989"/>
    </source>
</evidence>
<dbReference type="Proteomes" id="UP000762676">
    <property type="component" value="Unassembled WGS sequence"/>
</dbReference>
<feature type="transmembrane region" description="Helical" evidence="9">
    <location>
        <begin position="151"/>
        <end position="175"/>
    </location>
</feature>
<feature type="transmembrane region" description="Helical" evidence="9">
    <location>
        <begin position="27"/>
        <end position="51"/>
    </location>
</feature>
<reference evidence="11 12" key="1">
    <citation type="journal article" date="2021" name="Elife">
        <title>Chloroplast acquisition without the gene transfer in kleptoplastic sea slugs, Plakobranchus ocellatus.</title>
        <authorList>
            <person name="Maeda T."/>
            <person name="Takahashi S."/>
            <person name="Yoshida T."/>
            <person name="Shimamura S."/>
            <person name="Takaki Y."/>
            <person name="Nagai Y."/>
            <person name="Toyoda A."/>
            <person name="Suzuki Y."/>
            <person name="Arimoto A."/>
            <person name="Ishii H."/>
            <person name="Satoh N."/>
            <person name="Nishiyama T."/>
            <person name="Hasebe M."/>
            <person name="Maruyama T."/>
            <person name="Minagawa J."/>
            <person name="Obokata J."/>
            <person name="Shigenobu S."/>
        </authorList>
    </citation>
    <scope>NUCLEOTIDE SEQUENCE [LARGE SCALE GENOMIC DNA]</scope>
</reference>
<keyword evidence="2 9" id="KW-0812">Transmembrane</keyword>
<keyword evidence="12" id="KW-1185">Reference proteome</keyword>
<evidence type="ECO:0000256" key="2">
    <source>
        <dbReference type="ARBA" id="ARBA00022692"/>
    </source>
</evidence>
<evidence type="ECO:0000256" key="8">
    <source>
        <dbReference type="SAM" id="MobiDB-lite"/>
    </source>
</evidence>